<gene>
    <name evidence="5" type="ORF">GCM10010528_18270</name>
</gene>
<evidence type="ECO:0000313" key="6">
    <source>
        <dbReference type="Proteomes" id="UP001501035"/>
    </source>
</evidence>
<dbReference type="Pfam" id="PF01593">
    <property type="entry name" value="Amino_oxidase"/>
    <property type="match status" value="1"/>
</dbReference>
<keyword evidence="6" id="KW-1185">Reference proteome</keyword>
<protein>
    <recommendedName>
        <fullName evidence="3">Pyridine nucleotide-disulfide oxidoreductase domain-containing protein 2</fullName>
    </recommendedName>
</protein>
<comment type="subunit">
    <text evidence="2">Interacts with COX5B; this interaction may contribute to localize PYROXD2 to the inner face of the inner mitochondrial membrane.</text>
</comment>
<proteinExistence type="predicted"/>
<evidence type="ECO:0000256" key="1">
    <source>
        <dbReference type="ARBA" id="ARBA00037217"/>
    </source>
</evidence>
<dbReference type="PANTHER" id="PTHR10668">
    <property type="entry name" value="PHYTOENE DEHYDROGENASE"/>
    <property type="match status" value="1"/>
</dbReference>
<dbReference type="PANTHER" id="PTHR10668:SF103">
    <property type="entry name" value="PYRIDINE NUCLEOTIDE-DISULFIDE OXIDOREDUCTASE DOMAIN-CONTAINING PROTEIN 2"/>
    <property type="match status" value="1"/>
</dbReference>
<evidence type="ECO:0000313" key="5">
    <source>
        <dbReference type="EMBL" id="GAA3038052.1"/>
    </source>
</evidence>
<accession>A0ABP6LFD6</accession>
<sequence length="533" mass="56250">MIESHDTLVIGAGHNGLIAAAYLAQAGRSVCVVERDTIPGGAVSTVERFPGYAVDRGSSAHLMIRHTPILDELDLSRFGLRYADCDPWAFAPAEGDDEEPIVFHRDLAATCASIEASCGGADAVAYAQFVAQWAPRARATMAAFRQEPTPTRFLTSFASSGWHTRSARRSIIGRRIGALSSMSQDMMSPGDALLDRWFDSERLKAALAWFGAQSGPPTDLPGTAPMVGFAALMHDIPPGRAIGGSGSLTSALTARLAADGGQLVTGAPVVALRQNRDAWEVVDAAGQVRRARHIVAACHISATLAILAAGGYPATDIARWRRAIVVGNGIGIAVRLGTTGLPEYRNCPANLPRHGLHSGLGLLTSQRAHLRRAHAASVVGELPDRPVALPMGFSALDPSIAPPGRHLVNVWAQWHPYRLSDGRSWSGHAQSAADAVIAEIDRYAPGFSSTIEHCHIQTPPGLESELGLVGGNIMHVEMSIDQMFGWRPHPDLAGRSVPGAPRLVLAGASTHPGGGVTGTSGRLAARRILGKRG</sequence>
<feature type="domain" description="Amine oxidase" evidence="4">
    <location>
        <begin position="16"/>
        <end position="302"/>
    </location>
</feature>
<dbReference type="Gene3D" id="3.50.50.60">
    <property type="entry name" value="FAD/NAD(P)-binding domain"/>
    <property type="match status" value="1"/>
</dbReference>
<reference evidence="6" key="1">
    <citation type="journal article" date="2019" name="Int. J. Syst. Evol. Microbiol.">
        <title>The Global Catalogue of Microorganisms (GCM) 10K type strain sequencing project: providing services to taxonomists for standard genome sequencing and annotation.</title>
        <authorList>
            <consortium name="The Broad Institute Genomics Platform"/>
            <consortium name="The Broad Institute Genome Sequencing Center for Infectious Disease"/>
            <person name="Wu L."/>
            <person name="Ma J."/>
        </authorList>
    </citation>
    <scope>NUCLEOTIDE SEQUENCE [LARGE SCALE GENOMIC DNA]</scope>
    <source>
        <strain evidence="6">JCM 14234</strain>
    </source>
</reference>
<dbReference type="InterPro" id="IPR036188">
    <property type="entry name" value="FAD/NAD-bd_sf"/>
</dbReference>
<dbReference type="EMBL" id="BAAAVS010000024">
    <property type="protein sequence ID" value="GAA3038052.1"/>
    <property type="molecule type" value="Genomic_DNA"/>
</dbReference>
<evidence type="ECO:0000256" key="2">
    <source>
        <dbReference type="ARBA" id="ARBA00038825"/>
    </source>
</evidence>
<organism evidence="5 6">
    <name type="scientific">Gordonia defluvii</name>
    <dbReference type="NCBI Taxonomy" id="283718"/>
    <lineage>
        <taxon>Bacteria</taxon>
        <taxon>Bacillati</taxon>
        <taxon>Actinomycetota</taxon>
        <taxon>Actinomycetes</taxon>
        <taxon>Mycobacteriales</taxon>
        <taxon>Gordoniaceae</taxon>
        <taxon>Gordonia</taxon>
    </lineage>
</organism>
<dbReference type="InterPro" id="IPR002937">
    <property type="entry name" value="Amino_oxidase"/>
</dbReference>
<dbReference type="SUPFAM" id="SSF51905">
    <property type="entry name" value="FAD/NAD(P)-binding domain"/>
    <property type="match status" value="1"/>
</dbReference>
<evidence type="ECO:0000259" key="4">
    <source>
        <dbReference type="Pfam" id="PF01593"/>
    </source>
</evidence>
<dbReference type="Proteomes" id="UP001501035">
    <property type="component" value="Unassembled WGS sequence"/>
</dbReference>
<comment type="function">
    <text evidence="1">Probable oxidoreductase that may play a role as regulator of mitochondrial function.</text>
</comment>
<evidence type="ECO:0000256" key="3">
    <source>
        <dbReference type="ARBA" id="ARBA00040298"/>
    </source>
</evidence>
<comment type="caution">
    <text evidence="5">The sequence shown here is derived from an EMBL/GenBank/DDBJ whole genome shotgun (WGS) entry which is preliminary data.</text>
</comment>
<name>A0ABP6LFD6_9ACTN</name>